<protein>
    <submittedName>
        <fullName evidence="1">Uncharacterized protein</fullName>
    </submittedName>
</protein>
<evidence type="ECO:0000313" key="2">
    <source>
        <dbReference type="Proteomes" id="UP000041770"/>
    </source>
</evidence>
<proteinExistence type="predicted"/>
<sequence>MLGWLCFPPIAHHDRRVIEHYLPHDVHQIPLVVHPYLLLKHRLYVFQHRLEHQQCLALLPLDFARLVPHPLQISQRIL</sequence>
<reference evidence="1 2" key="1">
    <citation type="submission" date="2015-07" db="EMBL/GenBank/DDBJ databases">
        <authorList>
            <consortium name="Pathogen Informatics"/>
        </authorList>
    </citation>
    <scope>NUCLEOTIDE SEQUENCE [LARGE SCALE GENOMIC DNA]</scope>
    <source>
        <strain evidence="1 2">A316</strain>
    </source>
</reference>
<accession>A0A655XWZ1</accession>
<dbReference type="AlphaFoldDB" id="A0A655XWZ1"/>
<dbReference type="Proteomes" id="UP000041770">
    <property type="component" value="Unassembled WGS sequence"/>
</dbReference>
<gene>
    <name evidence="1" type="ORF">ERS013200_00519</name>
</gene>
<name>A0A655XWZ1_VIBCL</name>
<dbReference type="EMBL" id="CWQY01000002">
    <property type="protein sequence ID" value="CSC08172.1"/>
    <property type="molecule type" value="Genomic_DNA"/>
</dbReference>
<organism evidence="1 2">
    <name type="scientific">Vibrio cholerae</name>
    <dbReference type="NCBI Taxonomy" id="666"/>
    <lineage>
        <taxon>Bacteria</taxon>
        <taxon>Pseudomonadati</taxon>
        <taxon>Pseudomonadota</taxon>
        <taxon>Gammaproteobacteria</taxon>
        <taxon>Vibrionales</taxon>
        <taxon>Vibrionaceae</taxon>
        <taxon>Vibrio</taxon>
    </lineage>
</organism>
<evidence type="ECO:0000313" key="1">
    <source>
        <dbReference type="EMBL" id="CSC08172.1"/>
    </source>
</evidence>